<feature type="compositionally biased region" description="Low complexity" evidence="1">
    <location>
        <begin position="61"/>
        <end position="71"/>
    </location>
</feature>
<gene>
    <name evidence="2" type="ORF">C8A01DRAFT_31952</name>
</gene>
<dbReference type="EMBL" id="MU854323">
    <property type="protein sequence ID" value="KAK4043852.1"/>
    <property type="molecule type" value="Genomic_DNA"/>
</dbReference>
<accession>A0AAN6SV86</accession>
<protein>
    <submittedName>
        <fullName evidence="2">Uncharacterized protein</fullName>
    </submittedName>
</protein>
<feature type="region of interest" description="Disordered" evidence="1">
    <location>
        <begin position="52"/>
        <end position="118"/>
    </location>
</feature>
<comment type="caution">
    <text evidence="2">The sequence shown here is derived from an EMBL/GenBank/DDBJ whole genome shotgun (WGS) entry which is preliminary data.</text>
</comment>
<reference evidence="3" key="1">
    <citation type="journal article" date="2023" name="Mol. Phylogenet. Evol.">
        <title>Genome-scale phylogeny and comparative genomics of the fungal order Sordariales.</title>
        <authorList>
            <person name="Hensen N."/>
            <person name="Bonometti L."/>
            <person name="Westerberg I."/>
            <person name="Brannstrom I.O."/>
            <person name="Guillou S."/>
            <person name="Cros-Aarteil S."/>
            <person name="Calhoun S."/>
            <person name="Haridas S."/>
            <person name="Kuo A."/>
            <person name="Mondo S."/>
            <person name="Pangilinan J."/>
            <person name="Riley R."/>
            <person name="LaButti K."/>
            <person name="Andreopoulos B."/>
            <person name="Lipzen A."/>
            <person name="Chen C."/>
            <person name="Yan M."/>
            <person name="Daum C."/>
            <person name="Ng V."/>
            <person name="Clum A."/>
            <person name="Steindorff A."/>
            <person name="Ohm R.A."/>
            <person name="Martin F."/>
            <person name="Silar P."/>
            <person name="Natvig D.O."/>
            <person name="Lalanne C."/>
            <person name="Gautier V."/>
            <person name="Ament-Velasquez S.L."/>
            <person name="Kruys A."/>
            <person name="Hutchinson M.I."/>
            <person name="Powell A.J."/>
            <person name="Barry K."/>
            <person name="Miller A.N."/>
            <person name="Grigoriev I.V."/>
            <person name="Debuchy R."/>
            <person name="Gladieux P."/>
            <person name="Hiltunen Thoren M."/>
            <person name="Johannesson H."/>
        </authorList>
    </citation>
    <scope>NUCLEOTIDE SEQUENCE [LARGE SCALE GENOMIC DNA]</scope>
    <source>
        <strain evidence="3">CBS 284.82</strain>
    </source>
</reference>
<evidence type="ECO:0000256" key="1">
    <source>
        <dbReference type="SAM" id="MobiDB-lite"/>
    </source>
</evidence>
<organism evidence="2 3">
    <name type="scientific">Parachaetomium inaequale</name>
    <dbReference type="NCBI Taxonomy" id="2588326"/>
    <lineage>
        <taxon>Eukaryota</taxon>
        <taxon>Fungi</taxon>
        <taxon>Dikarya</taxon>
        <taxon>Ascomycota</taxon>
        <taxon>Pezizomycotina</taxon>
        <taxon>Sordariomycetes</taxon>
        <taxon>Sordariomycetidae</taxon>
        <taxon>Sordariales</taxon>
        <taxon>Chaetomiaceae</taxon>
        <taxon>Parachaetomium</taxon>
    </lineage>
</organism>
<dbReference type="Proteomes" id="UP001303115">
    <property type="component" value="Unassembled WGS sequence"/>
</dbReference>
<sequence length="235" mass="24983">MPTQPHHPVKPSPMRNLSEYAVADTPGTAGPEFVGAGDYLQARFAPISPLAVAGGAHTDPHGTGHQTHQGGSAPDPKERGMPTALERGVRGGSGPVNDAERWGTRYVNPGEVPRGTKQNENVEAEAQMEMYPEGKVADAVERKRGMQTQTQTHRARRGSVNVSAAAVRGRSPPGGLHGRGRGEVTLEAGEADLERKKQQQAAARKQVMDARKRGEDVDGRGTTGPSGRQPRAEID</sequence>
<evidence type="ECO:0000313" key="2">
    <source>
        <dbReference type="EMBL" id="KAK4043852.1"/>
    </source>
</evidence>
<feature type="region of interest" description="Disordered" evidence="1">
    <location>
        <begin position="1"/>
        <end position="32"/>
    </location>
</feature>
<feature type="compositionally biased region" description="Basic and acidic residues" evidence="1">
    <location>
        <begin position="206"/>
        <end position="219"/>
    </location>
</feature>
<name>A0AAN6SV86_9PEZI</name>
<evidence type="ECO:0000313" key="3">
    <source>
        <dbReference type="Proteomes" id="UP001303115"/>
    </source>
</evidence>
<proteinExistence type="predicted"/>
<keyword evidence="3" id="KW-1185">Reference proteome</keyword>
<dbReference type="AlphaFoldDB" id="A0AAN6SV86"/>
<feature type="region of interest" description="Disordered" evidence="1">
    <location>
        <begin position="143"/>
        <end position="235"/>
    </location>
</feature>